<sequence>MKLYNKKGQFIVDIKLDAAGKLGDKDVIFTASDQAADIKGLLRLILIEQRQIKLHLASITDENIDEKDVKSK</sequence>
<comment type="caution">
    <text evidence="1">The sequence shown here is derived from an EMBL/GenBank/DDBJ whole genome shotgun (WGS) entry which is preliminary data.</text>
</comment>
<dbReference type="EMBL" id="BARS01048248">
    <property type="protein sequence ID" value="GAG34516.1"/>
    <property type="molecule type" value="Genomic_DNA"/>
</dbReference>
<organism evidence="1">
    <name type="scientific">marine sediment metagenome</name>
    <dbReference type="NCBI Taxonomy" id="412755"/>
    <lineage>
        <taxon>unclassified sequences</taxon>
        <taxon>metagenomes</taxon>
        <taxon>ecological metagenomes</taxon>
    </lineage>
</organism>
<evidence type="ECO:0000313" key="1">
    <source>
        <dbReference type="EMBL" id="GAG34516.1"/>
    </source>
</evidence>
<accession>X0YCG1</accession>
<reference evidence="1" key="1">
    <citation type="journal article" date="2014" name="Front. Microbiol.">
        <title>High frequency of phylogenetically diverse reductive dehalogenase-homologous genes in deep subseafloor sedimentary metagenomes.</title>
        <authorList>
            <person name="Kawai M."/>
            <person name="Futagami T."/>
            <person name="Toyoda A."/>
            <person name="Takaki Y."/>
            <person name="Nishi S."/>
            <person name="Hori S."/>
            <person name="Arai W."/>
            <person name="Tsubouchi T."/>
            <person name="Morono Y."/>
            <person name="Uchiyama I."/>
            <person name="Ito T."/>
            <person name="Fujiyama A."/>
            <person name="Inagaki F."/>
            <person name="Takami H."/>
        </authorList>
    </citation>
    <scope>NUCLEOTIDE SEQUENCE</scope>
    <source>
        <strain evidence="1">Expedition CK06-06</strain>
    </source>
</reference>
<gene>
    <name evidence="1" type="ORF">S01H1_72359</name>
</gene>
<proteinExistence type="predicted"/>
<protein>
    <submittedName>
        <fullName evidence="1">Uncharacterized protein</fullName>
    </submittedName>
</protein>
<dbReference type="AlphaFoldDB" id="X0YCG1"/>
<name>X0YCG1_9ZZZZ</name>